<dbReference type="InterPro" id="IPR010625">
    <property type="entry name" value="CHCH"/>
</dbReference>
<proteinExistence type="predicted"/>
<dbReference type="Pfam" id="PF06747">
    <property type="entry name" value="CHCH"/>
    <property type="match status" value="1"/>
</dbReference>
<evidence type="ECO:0000256" key="15">
    <source>
        <dbReference type="ARBA" id="ARBA00023128"/>
    </source>
</evidence>
<comment type="function">
    <text evidence="19">Required for the import and folding of small cysteine-containing proteins (small Tim) in the mitochondrial intermembrane space (IMS). Forms a redox cycle with ERV1 that involves a disulfide relay system. Precursor proteins to be imported into the IMS are translocated in their reduced form into the mitochondria. The oxidized form of MIA40 forms a transient intermolecular disulfide bridge with the reduced precursor protein, resulting in oxidation of the precursor protein that now contains an intramolecular disulfide bond and is able to undergo folding in the IMS.</text>
</comment>
<protein>
    <recommendedName>
        <fullName evidence="5">Mitochondrial intermembrane space import and assembly protein 40</fullName>
    </recommendedName>
    <alternativeName>
        <fullName evidence="20">Mitochondrial import inner membrane translocase TIM40</fullName>
    </alternativeName>
</protein>
<evidence type="ECO:0000256" key="18">
    <source>
        <dbReference type="ARBA" id="ARBA00023284"/>
    </source>
</evidence>
<evidence type="ECO:0000256" key="16">
    <source>
        <dbReference type="ARBA" id="ARBA00023136"/>
    </source>
</evidence>
<dbReference type="GO" id="GO:0005743">
    <property type="term" value="C:mitochondrial inner membrane"/>
    <property type="evidence" value="ECO:0007669"/>
    <property type="project" value="UniProtKB-SubCell"/>
</dbReference>
<dbReference type="GO" id="GO:0005758">
    <property type="term" value="C:mitochondrial intermembrane space"/>
    <property type="evidence" value="ECO:0007669"/>
    <property type="project" value="TreeGrafter"/>
</dbReference>
<evidence type="ECO:0000256" key="1">
    <source>
        <dbReference type="ARBA" id="ARBA00001947"/>
    </source>
</evidence>
<evidence type="ECO:0000256" key="20">
    <source>
        <dbReference type="ARBA" id="ARBA00033150"/>
    </source>
</evidence>
<comment type="subunit">
    <text evidence="4">Monomer.</text>
</comment>
<evidence type="ECO:0000256" key="4">
    <source>
        <dbReference type="ARBA" id="ARBA00011245"/>
    </source>
</evidence>
<keyword evidence="17" id="KW-1015">Disulfide bond</keyword>
<evidence type="ECO:0000256" key="13">
    <source>
        <dbReference type="ARBA" id="ARBA00023002"/>
    </source>
</evidence>
<evidence type="ECO:0000313" key="23">
    <source>
        <dbReference type="EMBL" id="KAH7035925.1"/>
    </source>
</evidence>
<dbReference type="EMBL" id="JAGTJQ010000003">
    <property type="protein sequence ID" value="KAH7035925.1"/>
    <property type="molecule type" value="Genomic_DNA"/>
</dbReference>
<dbReference type="PANTHER" id="PTHR21622:SF0">
    <property type="entry name" value="COILED-COIL-HELIX-COILED-COIL-HELIX DOMAIN CONTAINING 4"/>
    <property type="match status" value="1"/>
</dbReference>
<comment type="caution">
    <text evidence="23">The sequence shown here is derived from an EMBL/GenBank/DDBJ whole genome shotgun (WGS) entry which is preliminary data.</text>
</comment>
<gene>
    <name evidence="23" type="ORF">B0I36DRAFT_421519</name>
</gene>
<organism evidence="23 24">
    <name type="scientific">Microdochium trichocladiopsis</name>
    <dbReference type="NCBI Taxonomy" id="1682393"/>
    <lineage>
        <taxon>Eukaryota</taxon>
        <taxon>Fungi</taxon>
        <taxon>Dikarya</taxon>
        <taxon>Ascomycota</taxon>
        <taxon>Pezizomycotina</taxon>
        <taxon>Sordariomycetes</taxon>
        <taxon>Xylariomycetidae</taxon>
        <taxon>Xylariales</taxon>
        <taxon>Microdochiaceae</taxon>
        <taxon>Microdochium</taxon>
    </lineage>
</organism>
<dbReference type="GO" id="GO:0015035">
    <property type="term" value="F:protein-disulfide reductase activity"/>
    <property type="evidence" value="ECO:0007669"/>
    <property type="project" value="InterPro"/>
</dbReference>
<dbReference type="InterPro" id="IPR039289">
    <property type="entry name" value="CHCHD4"/>
</dbReference>
<dbReference type="GeneID" id="70191729"/>
<dbReference type="AlphaFoldDB" id="A0A9P9BTF9"/>
<feature type="compositionally biased region" description="Polar residues" evidence="21">
    <location>
        <begin position="287"/>
        <end position="297"/>
    </location>
</feature>
<evidence type="ECO:0000256" key="21">
    <source>
        <dbReference type="SAM" id="MobiDB-lite"/>
    </source>
</evidence>
<comment type="subcellular location">
    <subcellularLocation>
        <location evidence="3">Mitochondrion inner membrane</location>
        <topology evidence="3">Single-pass type II membrane protein</topology>
        <orientation evidence="3">Intermembrane side</orientation>
    </subcellularLocation>
</comment>
<keyword evidence="11" id="KW-0735">Signal-anchor</keyword>
<evidence type="ECO:0000256" key="6">
    <source>
        <dbReference type="ARBA" id="ARBA00022448"/>
    </source>
</evidence>
<dbReference type="GO" id="GO:0045041">
    <property type="term" value="P:protein import into mitochondrial intermembrane space"/>
    <property type="evidence" value="ECO:0007669"/>
    <property type="project" value="InterPro"/>
</dbReference>
<comment type="cofactor">
    <cofactor evidence="2">
        <name>Cu(2+)</name>
        <dbReference type="ChEBI" id="CHEBI:29036"/>
    </cofactor>
</comment>
<evidence type="ECO:0000259" key="22">
    <source>
        <dbReference type="Pfam" id="PF06747"/>
    </source>
</evidence>
<keyword evidence="16" id="KW-0472">Membrane</keyword>
<feature type="compositionally biased region" description="Low complexity" evidence="21">
    <location>
        <begin position="242"/>
        <end position="264"/>
    </location>
</feature>
<comment type="cofactor">
    <cofactor evidence="1">
        <name>Zn(2+)</name>
        <dbReference type="ChEBI" id="CHEBI:29105"/>
    </cofactor>
</comment>
<keyword evidence="8" id="KW-0999">Mitochondrion inner membrane</keyword>
<keyword evidence="7" id="KW-0812">Transmembrane</keyword>
<feature type="compositionally biased region" description="Low complexity" evidence="21">
    <location>
        <begin position="104"/>
        <end position="166"/>
    </location>
</feature>
<sequence>MYRSALRATPRISPSVRHSALRSAAPRRFASTVPADKSRSWKSSAARWGLAIGALYYYNTSTAFAEEPISSTVPAPAHFSDDDMTTVDAIVAQKRKEAEARQLKAAASEATAKSPAASATNTKTTQNQDGSSSSSSSPSEGDAQASPAPQPGSPEALEAEAGQQGAFNPETGEINWDCPCLGGMADGPCGEDFKAAFSCFVYSTEEPKGIDCIDKFQAMQDCFRQHPEIYGEELADDEEAGEAAPPVEGEAAAPAAPKTAATTESTDAVPAEIPKPEKETAKVETTAPKQAQPTSVTAEAPAPKTKLPTSNSGPKPDPMRDATQAPVKN</sequence>
<feature type="region of interest" description="Disordered" evidence="21">
    <location>
        <begin position="101"/>
        <end position="170"/>
    </location>
</feature>
<keyword evidence="6" id="KW-0813">Transport</keyword>
<reference evidence="23" key="1">
    <citation type="journal article" date="2021" name="Nat. Commun.">
        <title>Genetic determinants of endophytism in the Arabidopsis root mycobiome.</title>
        <authorList>
            <person name="Mesny F."/>
            <person name="Miyauchi S."/>
            <person name="Thiergart T."/>
            <person name="Pickel B."/>
            <person name="Atanasova L."/>
            <person name="Karlsson M."/>
            <person name="Huettel B."/>
            <person name="Barry K.W."/>
            <person name="Haridas S."/>
            <person name="Chen C."/>
            <person name="Bauer D."/>
            <person name="Andreopoulos W."/>
            <person name="Pangilinan J."/>
            <person name="LaButti K."/>
            <person name="Riley R."/>
            <person name="Lipzen A."/>
            <person name="Clum A."/>
            <person name="Drula E."/>
            <person name="Henrissat B."/>
            <person name="Kohler A."/>
            <person name="Grigoriev I.V."/>
            <person name="Martin F.M."/>
            <person name="Hacquard S."/>
        </authorList>
    </citation>
    <scope>NUCLEOTIDE SEQUENCE</scope>
    <source>
        <strain evidence="23">MPI-CAGE-CH-0230</strain>
    </source>
</reference>
<evidence type="ECO:0000256" key="3">
    <source>
        <dbReference type="ARBA" id="ARBA00004164"/>
    </source>
</evidence>
<evidence type="ECO:0000256" key="12">
    <source>
        <dbReference type="ARBA" id="ARBA00022989"/>
    </source>
</evidence>
<dbReference type="PANTHER" id="PTHR21622">
    <property type="entry name" value="COILED-COIL-HELIX-COILED-COIL-HELIX DOMAIN CONTAINING 4"/>
    <property type="match status" value="1"/>
</dbReference>
<feature type="domain" description="CHCH" evidence="22">
    <location>
        <begin position="189"/>
        <end position="225"/>
    </location>
</feature>
<dbReference type="Gene3D" id="1.10.287.2900">
    <property type="match status" value="1"/>
</dbReference>
<keyword evidence="10" id="KW-0809">Transit peptide</keyword>
<dbReference type="PROSITE" id="PS51808">
    <property type="entry name" value="CHCH"/>
    <property type="match status" value="1"/>
</dbReference>
<keyword evidence="24" id="KW-1185">Reference proteome</keyword>
<evidence type="ECO:0000256" key="17">
    <source>
        <dbReference type="ARBA" id="ARBA00023157"/>
    </source>
</evidence>
<evidence type="ECO:0000256" key="8">
    <source>
        <dbReference type="ARBA" id="ARBA00022792"/>
    </source>
</evidence>
<dbReference type="OrthoDB" id="7481291at2759"/>
<feature type="region of interest" description="Disordered" evidence="21">
    <location>
        <begin position="233"/>
        <end position="329"/>
    </location>
</feature>
<evidence type="ECO:0000256" key="9">
    <source>
        <dbReference type="ARBA" id="ARBA00022927"/>
    </source>
</evidence>
<evidence type="ECO:0000313" key="24">
    <source>
        <dbReference type="Proteomes" id="UP000756346"/>
    </source>
</evidence>
<keyword evidence="9" id="KW-0653">Protein transport</keyword>
<keyword evidence="15" id="KW-0496">Mitochondrion</keyword>
<evidence type="ECO:0000256" key="11">
    <source>
        <dbReference type="ARBA" id="ARBA00022968"/>
    </source>
</evidence>
<evidence type="ECO:0000256" key="19">
    <source>
        <dbReference type="ARBA" id="ARBA00024980"/>
    </source>
</evidence>
<evidence type="ECO:0000256" key="14">
    <source>
        <dbReference type="ARBA" id="ARBA00023010"/>
    </source>
</evidence>
<keyword evidence="18" id="KW-0676">Redox-active center</keyword>
<evidence type="ECO:0000256" key="2">
    <source>
        <dbReference type="ARBA" id="ARBA00001973"/>
    </source>
</evidence>
<keyword evidence="14" id="KW-0811">Translocation</keyword>
<name>A0A9P9BTF9_9PEZI</name>
<evidence type="ECO:0000256" key="10">
    <source>
        <dbReference type="ARBA" id="ARBA00022946"/>
    </source>
</evidence>
<evidence type="ECO:0000256" key="5">
    <source>
        <dbReference type="ARBA" id="ARBA00013714"/>
    </source>
</evidence>
<dbReference type="Proteomes" id="UP000756346">
    <property type="component" value="Unassembled WGS sequence"/>
</dbReference>
<keyword evidence="12" id="KW-1133">Transmembrane helix</keyword>
<dbReference type="RefSeq" id="XP_046016018.1">
    <property type="nucleotide sequence ID" value="XM_046162183.1"/>
</dbReference>
<keyword evidence="13" id="KW-0560">Oxidoreductase</keyword>
<accession>A0A9P9BTF9</accession>
<evidence type="ECO:0000256" key="7">
    <source>
        <dbReference type="ARBA" id="ARBA00022692"/>
    </source>
</evidence>
<dbReference type="FunFam" id="1.10.287.2900:FF:000002">
    <property type="entry name" value="Mitochondrial intermembrane space import and assembly protein"/>
    <property type="match status" value="1"/>
</dbReference>